<dbReference type="Gene3D" id="1.10.10.10">
    <property type="entry name" value="Winged helix-like DNA-binding domain superfamily/Winged helix DNA-binding domain"/>
    <property type="match status" value="1"/>
</dbReference>
<keyword evidence="3" id="KW-1185">Reference proteome</keyword>
<comment type="caution">
    <text evidence="2">The sequence shown here is derived from an EMBL/GenBank/DDBJ whole genome shotgun (WGS) entry which is preliminary data.</text>
</comment>
<gene>
    <name evidence="2" type="ORF">GCM10009839_73370</name>
</gene>
<name>A0ABP5GSI7_9ACTN</name>
<accession>A0ABP5GSI7</accession>
<dbReference type="InterPro" id="IPR043129">
    <property type="entry name" value="ATPase_NBD"/>
</dbReference>
<dbReference type="SUPFAM" id="SSF53067">
    <property type="entry name" value="Actin-like ATPase domain"/>
    <property type="match status" value="1"/>
</dbReference>
<dbReference type="Pfam" id="PF00480">
    <property type="entry name" value="ROK"/>
    <property type="match status" value="1"/>
</dbReference>
<dbReference type="EMBL" id="BAAAQN010000059">
    <property type="protein sequence ID" value="GAA2054505.1"/>
    <property type="molecule type" value="Genomic_DNA"/>
</dbReference>
<reference evidence="3" key="1">
    <citation type="journal article" date="2019" name="Int. J. Syst. Evol. Microbiol.">
        <title>The Global Catalogue of Microorganisms (GCM) 10K type strain sequencing project: providing services to taxonomists for standard genome sequencing and annotation.</title>
        <authorList>
            <consortium name="The Broad Institute Genomics Platform"/>
            <consortium name="The Broad Institute Genome Sequencing Center for Infectious Disease"/>
            <person name="Wu L."/>
            <person name="Ma J."/>
        </authorList>
    </citation>
    <scope>NUCLEOTIDE SEQUENCE [LARGE SCALE GENOMIC DNA]</scope>
    <source>
        <strain evidence="3">JCM 16014</strain>
    </source>
</reference>
<proteinExistence type="inferred from homology"/>
<organism evidence="2 3">
    <name type="scientific">Catenulispora yoronensis</name>
    <dbReference type="NCBI Taxonomy" id="450799"/>
    <lineage>
        <taxon>Bacteria</taxon>
        <taxon>Bacillati</taxon>
        <taxon>Actinomycetota</taxon>
        <taxon>Actinomycetes</taxon>
        <taxon>Catenulisporales</taxon>
        <taxon>Catenulisporaceae</taxon>
        <taxon>Catenulispora</taxon>
    </lineage>
</organism>
<dbReference type="InterPro" id="IPR036388">
    <property type="entry name" value="WH-like_DNA-bd_sf"/>
</dbReference>
<dbReference type="InterPro" id="IPR000600">
    <property type="entry name" value="ROK"/>
</dbReference>
<evidence type="ECO:0000313" key="2">
    <source>
        <dbReference type="EMBL" id="GAA2054505.1"/>
    </source>
</evidence>
<comment type="similarity">
    <text evidence="1">Belongs to the ROK (NagC/XylR) family.</text>
</comment>
<dbReference type="Pfam" id="PF13412">
    <property type="entry name" value="HTH_24"/>
    <property type="match status" value="1"/>
</dbReference>
<evidence type="ECO:0000313" key="3">
    <source>
        <dbReference type="Proteomes" id="UP001500751"/>
    </source>
</evidence>
<dbReference type="InterPro" id="IPR036390">
    <property type="entry name" value="WH_DNA-bd_sf"/>
</dbReference>
<sequence length="431" mass="43934">MESAWNRSVLRTNNERLLLDRLRADGATSRAELARLTGLSKPTVSTALGRLEHGGLVREIGKQAVAGRGRSPVLYEADPTAGYAFGVDVGRSWIRVGLADLDGTVVGRADEPNTAGDADGIVDAIVAQARRACAEAGVEWSRVLHAVVGSPGVIDAATNELRYAVNLPGWGRREVTDRLAASLDTRLELLNDANLAALGEHAAGAGRGRRLFVYLLVGTGLGAGIVVDGRLFPGSRGAAGEIGYLPYGPYGAGGVGGASGPGGLDGASGTDGASSTGGAETQHLNLAVSSRGLLEDAAAADSVVAAARELGLADTDSAKQVFLSARAGSETALEVVRREAERLALAVAAISAVIDPELVVLGGGIGDSADLLLEPLRTALHRMTPLVPELAASELGANAVLQGALASGVGTVRRLVFEAWQGAQEPTGVEG</sequence>
<dbReference type="CDD" id="cd23763">
    <property type="entry name" value="ASKHA_ATPase_ROK"/>
    <property type="match status" value="1"/>
</dbReference>
<dbReference type="PANTHER" id="PTHR18964:SF149">
    <property type="entry name" value="BIFUNCTIONAL UDP-N-ACETYLGLUCOSAMINE 2-EPIMERASE_N-ACETYLMANNOSAMINE KINASE"/>
    <property type="match status" value="1"/>
</dbReference>
<dbReference type="Gene3D" id="3.30.420.40">
    <property type="match status" value="2"/>
</dbReference>
<dbReference type="PANTHER" id="PTHR18964">
    <property type="entry name" value="ROK (REPRESSOR, ORF, KINASE) FAMILY"/>
    <property type="match status" value="1"/>
</dbReference>
<dbReference type="RefSeq" id="WP_344670309.1">
    <property type="nucleotide sequence ID" value="NZ_BAAAQN010000059.1"/>
</dbReference>
<evidence type="ECO:0000256" key="1">
    <source>
        <dbReference type="ARBA" id="ARBA00006479"/>
    </source>
</evidence>
<dbReference type="Proteomes" id="UP001500751">
    <property type="component" value="Unassembled WGS sequence"/>
</dbReference>
<dbReference type="SUPFAM" id="SSF46785">
    <property type="entry name" value="Winged helix' DNA-binding domain"/>
    <property type="match status" value="1"/>
</dbReference>
<protein>
    <submittedName>
        <fullName evidence="2">ROK family protein</fullName>
    </submittedName>
</protein>